<dbReference type="GO" id="GO:0005681">
    <property type="term" value="C:spliceosomal complex"/>
    <property type="evidence" value="ECO:0007669"/>
    <property type="project" value="UniProtKB-KW"/>
</dbReference>
<keyword evidence="5 9" id="KW-0863">Zinc-finger</keyword>
<dbReference type="InterPro" id="IPR013083">
    <property type="entry name" value="Znf_RING/FYVE/PHD"/>
</dbReference>
<evidence type="ECO:0000256" key="2">
    <source>
        <dbReference type="ARBA" id="ARBA00022664"/>
    </source>
</evidence>
<protein>
    <submittedName>
        <fullName evidence="14">Related to SAD1 - protein required for assembly of U4 snRNA into the U4/U6 particle</fullName>
    </submittedName>
    <submittedName>
        <fullName evidence="13">Related to SAD1-protein required for assembly of U4 snRNA into the U4/U6 particle</fullName>
    </submittedName>
</protein>
<evidence type="ECO:0000313" key="14">
    <source>
        <dbReference type="EMBL" id="SYW77323.1"/>
    </source>
</evidence>
<evidence type="ECO:0000313" key="15">
    <source>
        <dbReference type="Proteomes" id="UP000179920"/>
    </source>
</evidence>
<feature type="region of interest" description="Disordered" evidence="10">
    <location>
        <begin position="1"/>
        <end position="124"/>
    </location>
</feature>
<dbReference type="Pfam" id="PF02148">
    <property type="entry name" value="zf-UBP"/>
    <property type="match status" value="1"/>
</dbReference>
<keyword evidence="6" id="KW-0862">Zinc</keyword>
<dbReference type="SMART" id="SM00290">
    <property type="entry name" value="ZnF_UBP"/>
    <property type="match status" value="1"/>
</dbReference>
<dbReference type="SUPFAM" id="SSF54001">
    <property type="entry name" value="Cysteine proteinases"/>
    <property type="match status" value="1"/>
</dbReference>
<proteinExistence type="predicted"/>
<feature type="region of interest" description="Disordered" evidence="10">
    <location>
        <begin position="402"/>
        <end position="438"/>
    </location>
</feature>
<reference evidence="15" key="1">
    <citation type="submission" date="2016-04" db="EMBL/GenBank/DDBJ databases">
        <authorList>
            <person name="Guldener U."/>
            <person name="Guldener U."/>
        </authorList>
    </citation>
    <scope>NUCLEOTIDE SEQUENCE [LARGE SCALE GENOMIC DNA]</scope>
    <source>
        <strain evidence="15">UB2112</strain>
    </source>
</reference>
<dbReference type="PROSITE" id="PS50235">
    <property type="entry name" value="USP_3"/>
    <property type="match status" value="1"/>
</dbReference>
<feature type="domain" description="USP" evidence="11">
    <location>
        <begin position="256"/>
        <end position="640"/>
    </location>
</feature>
<keyword evidence="2" id="KW-0507">mRNA processing</keyword>
<dbReference type="GO" id="GO:0004843">
    <property type="term" value="F:cysteine-type deubiquitinase activity"/>
    <property type="evidence" value="ECO:0007669"/>
    <property type="project" value="InterPro"/>
</dbReference>
<feature type="domain" description="UBP-type" evidence="12">
    <location>
        <begin position="132"/>
        <end position="232"/>
    </location>
</feature>
<reference evidence="13" key="2">
    <citation type="submission" date="2016-04" db="EMBL/GenBank/DDBJ databases">
        <authorList>
            <person name="Evans L.H."/>
            <person name="Alamgir A."/>
            <person name="Owens N."/>
            <person name="Weber N.D."/>
            <person name="Virtaneva K."/>
            <person name="Barbian K."/>
            <person name="Babar A."/>
            <person name="Rosenke K."/>
        </authorList>
    </citation>
    <scope>NUCLEOTIDE SEQUENCE</scope>
    <source>
        <strain evidence="13">UB2112</strain>
    </source>
</reference>
<evidence type="ECO:0000256" key="4">
    <source>
        <dbReference type="ARBA" id="ARBA00022728"/>
    </source>
</evidence>
<dbReference type="PANTHER" id="PTHR21646:SF16">
    <property type="entry name" value="U4_U6.U5 TRI-SNRNP-ASSOCIATED PROTEIN 2"/>
    <property type="match status" value="1"/>
</dbReference>
<comment type="subcellular location">
    <subcellularLocation>
        <location evidence="1">Nucleus</location>
    </subcellularLocation>
</comment>
<evidence type="ECO:0000256" key="6">
    <source>
        <dbReference type="ARBA" id="ARBA00022833"/>
    </source>
</evidence>
<feature type="compositionally biased region" description="Pro residues" evidence="10">
    <location>
        <begin position="42"/>
        <end position="55"/>
    </location>
</feature>
<keyword evidence="7" id="KW-0508">mRNA splicing</keyword>
<dbReference type="PANTHER" id="PTHR21646">
    <property type="entry name" value="UBIQUITIN CARBOXYL-TERMINAL HYDROLASE"/>
    <property type="match status" value="1"/>
</dbReference>
<evidence type="ECO:0000256" key="3">
    <source>
        <dbReference type="ARBA" id="ARBA00022723"/>
    </source>
</evidence>
<keyword evidence="4" id="KW-0747">Spliceosome</keyword>
<feature type="compositionally biased region" description="Acidic residues" evidence="10">
    <location>
        <begin position="83"/>
        <end position="96"/>
    </location>
</feature>
<evidence type="ECO:0000256" key="7">
    <source>
        <dbReference type="ARBA" id="ARBA00023187"/>
    </source>
</evidence>
<dbReference type="SUPFAM" id="SSF57850">
    <property type="entry name" value="RING/U-box"/>
    <property type="match status" value="1"/>
</dbReference>
<feature type="compositionally biased region" description="Pro residues" evidence="10">
    <location>
        <begin position="20"/>
        <end position="29"/>
    </location>
</feature>
<evidence type="ECO:0000313" key="13">
    <source>
        <dbReference type="EMBL" id="SAM59470.1"/>
    </source>
</evidence>
<gene>
    <name evidence="14" type="ORF">UBRO2_01782</name>
    <name evidence="13" type="ORF">UBRO_01076</name>
</gene>
<dbReference type="PROSITE" id="PS50271">
    <property type="entry name" value="ZF_UBP"/>
    <property type="match status" value="1"/>
</dbReference>
<feature type="compositionally biased region" description="Low complexity" evidence="10">
    <location>
        <begin position="104"/>
        <end position="124"/>
    </location>
</feature>
<dbReference type="Gene3D" id="3.90.70.10">
    <property type="entry name" value="Cysteine proteinases"/>
    <property type="match status" value="1"/>
</dbReference>
<dbReference type="Proteomes" id="UP000179920">
    <property type="component" value="Chromosome I"/>
</dbReference>
<dbReference type="InterPro" id="IPR001607">
    <property type="entry name" value="Znf_UBP"/>
</dbReference>
<evidence type="ECO:0000256" key="1">
    <source>
        <dbReference type="ARBA" id="ARBA00004123"/>
    </source>
</evidence>
<evidence type="ECO:0000256" key="10">
    <source>
        <dbReference type="SAM" id="MobiDB-lite"/>
    </source>
</evidence>
<evidence type="ECO:0000259" key="12">
    <source>
        <dbReference type="PROSITE" id="PS50271"/>
    </source>
</evidence>
<dbReference type="InterPro" id="IPR001394">
    <property type="entry name" value="Peptidase_C19_UCH"/>
</dbReference>
<reference evidence="14" key="3">
    <citation type="submission" date="2018-08" db="EMBL/GenBank/DDBJ databases">
        <authorList>
            <person name="Guldener U."/>
        </authorList>
    </citation>
    <scope>NUCLEOTIDE SEQUENCE</scope>
    <source>
        <strain evidence="14">UB2</strain>
    </source>
</reference>
<evidence type="ECO:0000256" key="9">
    <source>
        <dbReference type="PROSITE-ProRule" id="PRU00502"/>
    </source>
</evidence>
<dbReference type="InterPro" id="IPR038765">
    <property type="entry name" value="Papain-like_cys_pep_sf"/>
</dbReference>
<keyword evidence="16" id="KW-1185">Reference proteome</keyword>
<dbReference type="Pfam" id="PF00443">
    <property type="entry name" value="UCH"/>
    <property type="match status" value="1"/>
</dbReference>
<dbReference type="Proteomes" id="UP000658997">
    <property type="component" value="Unassembled WGS sequence"/>
</dbReference>
<keyword evidence="3" id="KW-0479">Metal-binding</keyword>
<dbReference type="GO" id="GO:0016579">
    <property type="term" value="P:protein deubiquitination"/>
    <property type="evidence" value="ECO:0007669"/>
    <property type="project" value="InterPro"/>
</dbReference>
<feature type="compositionally biased region" description="Pro residues" evidence="10">
    <location>
        <begin position="67"/>
        <end position="82"/>
    </location>
</feature>
<dbReference type="InterPro" id="IPR050185">
    <property type="entry name" value="Ub_carboxyl-term_hydrolase"/>
</dbReference>
<accession>A0A1K0GGW8</accession>
<dbReference type="InterPro" id="IPR028889">
    <property type="entry name" value="USP"/>
</dbReference>
<evidence type="ECO:0000256" key="8">
    <source>
        <dbReference type="ARBA" id="ARBA00023242"/>
    </source>
</evidence>
<evidence type="ECO:0000256" key="5">
    <source>
        <dbReference type="ARBA" id="ARBA00022771"/>
    </source>
</evidence>
<keyword evidence="8" id="KW-0539">Nucleus</keyword>
<dbReference type="EMBL" id="ULHB01000025">
    <property type="protein sequence ID" value="SYW77323.1"/>
    <property type="molecule type" value="Genomic_DNA"/>
</dbReference>
<sequence length="643" mass="71551">MANASTLPSKRKRTTQNTDPLPPSPPPPIDDNVATPPEHVVPGPPDSPPPPPPPETDTELVQNGDIVPPPPPAALPPPPPPVDQEEEEEEEPDVQDAEYWTRLAQSSSSKPSTSTAPSASSQTSAAVAKKYKSALYLDTINRAVLDFDFEKLCSVSLSNINVYACLVCGRYFQGRGRNSYAYLHSIDDSHHVFMNLASAQTYILPDNYAVPEENQAALQDIKYLLNSTFTPQLIREVDEKQAYYDLKGEKYWPGFIGLNNVGKNDYVNAVVQALVHVPVVRDYFLEEKERKDGKGERSELVKRFGALVRKMWNPRAFKPQVSPHEFLQQVAQVSGNRFKITHQSDPVEFLGWLLNRLHADLASAPAVAAGKPAKRKRVGPGGESIISHCFQGTVQVESQPLTRPAEDAYPTSTSAQAERILDQPLTTSDGQIDSEGRAQFDPSLTLDKRDTPFFLLAMDLPTPPPVLAQGDSETGSRLVPQVTIGQVLAKYDGKSLHESHGKLTRYHLRRLPPYLIIHFRRFTKNSLGQEERNPTLVNFPIKSLDMGKHVPLLPNLTSNGAKKDESDRKLNEVYDLVANVVYNAVPGTVRQGASWKTQVHTNSKPPKEEKWFSIQDLLVEEVNKQMIFLGESYLQIWQKRSSP</sequence>
<dbReference type="CDD" id="cd02669">
    <property type="entry name" value="Peptidase_C19M"/>
    <property type="match status" value="1"/>
</dbReference>
<dbReference type="OrthoDB" id="10263353at2759"/>
<name>A0A1K0GGW8_9BASI</name>
<evidence type="ECO:0000313" key="16">
    <source>
        <dbReference type="Proteomes" id="UP000658997"/>
    </source>
</evidence>
<dbReference type="GO" id="GO:0000245">
    <property type="term" value="P:spliceosomal complex assembly"/>
    <property type="evidence" value="ECO:0007669"/>
    <property type="project" value="InterPro"/>
</dbReference>
<dbReference type="EMBL" id="LT558117">
    <property type="protein sequence ID" value="SAM59470.1"/>
    <property type="molecule type" value="Genomic_DNA"/>
</dbReference>
<evidence type="ECO:0000259" key="11">
    <source>
        <dbReference type="PROSITE" id="PS50235"/>
    </source>
</evidence>
<dbReference type="GO" id="GO:0008270">
    <property type="term" value="F:zinc ion binding"/>
    <property type="evidence" value="ECO:0007669"/>
    <property type="project" value="UniProtKB-KW"/>
</dbReference>
<dbReference type="Gene3D" id="3.30.40.10">
    <property type="entry name" value="Zinc/RING finger domain, C3HC4 (zinc finger)"/>
    <property type="match status" value="1"/>
</dbReference>
<dbReference type="InterPro" id="IPR033809">
    <property type="entry name" value="USP39"/>
</dbReference>
<organism evidence="13 15">
    <name type="scientific">Ustilago bromivora</name>
    <dbReference type="NCBI Taxonomy" id="307758"/>
    <lineage>
        <taxon>Eukaryota</taxon>
        <taxon>Fungi</taxon>
        <taxon>Dikarya</taxon>
        <taxon>Basidiomycota</taxon>
        <taxon>Ustilaginomycotina</taxon>
        <taxon>Ustilaginomycetes</taxon>
        <taxon>Ustilaginales</taxon>
        <taxon>Ustilaginaceae</taxon>
        <taxon>Ustilago</taxon>
    </lineage>
</organism>
<dbReference type="AlphaFoldDB" id="A0A1K0GGW8"/>